<dbReference type="AlphaFoldDB" id="Q17VC2"/>
<dbReference type="Proteomes" id="UP000000775">
    <property type="component" value="Chromosome"/>
</dbReference>
<proteinExistence type="predicted"/>
<dbReference type="HOGENOM" id="CLU_3356560_0_0_7"/>
<keyword evidence="2" id="KW-1185">Reference proteome</keyword>
<gene>
    <name evidence="1" type="primary">omp31 fragment 3</name>
    <name evidence="1" type="ordered locus">Hac_1706</name>
</gene>
<dbReference type="KEGG" id="hac:Hac_1706"/>
<organism evidence="1 2">
    <name type="scientific">Helicobacter acinonychis (strain Sheeba)</name>
    <dbReference type="NCBI Taxonomy" id="382638"/>
    <lineage>
        <taxon>Bacteria</taxon>
        <taxon>Pseudomonadati</taxon>
        <taxon>Campylobacterota</taxon>
        <taxon>Epsilonproteobacteria</taxon>
        <taxon>Campylobacterales</taxon>
        <taxon>Helicobacteraceae</taxon>
        <taxon>Helicobacter</taxon>
    </lineage>
</organism>
<sequence length="36" mass="4032">MDAADFPFLSNSGLRVNPAKNKEKAIMQHNMALNWA</sequence>
<accession>Q17VC2</accession>
<protein>
    <submittedName>
        <fullName evidence="1">Outer membrane protein 31 3</fullName>
    </submittedName>
</protein>
<reference evidence="1 2" key="1">
    <citation type="journal article" date="2006" name="PLoS Genet.">
        <title>Who ate whom? Adaptive Helicobacter genomic changes that accompanied a host jump from early humans to large felines.</title>
        <authorList>
            <person name="Eppinger M."/>
            <person name="Baar C."/>
            <person name="Linz B."/>
            <person name="Raddatz G."/>
            <person name="Lanz C."/>
            <person name="Keller H."/>
            <person name="Morelli G."/>
            <person name="Gressmann H."/>
            <person name="Achtman M."/>
            <person name="Schuster S.C."/>
        </authorList>
    </citation>
    <scope>NUCLEOTIDE SEQUENCE [LARGE SCALE GENOMIC DNA]</scope>
    <source>
        <strain evidence="1 2">Sheeba</strain>
    </source>
</reference>
<dbReference type="EMBL" id="AM260522">
    <property type="protein sequence ID" value="CAK00404.1"/>
    <property type="molecule type" value="Genomic_DNA"/>
</dbReference>
<evidence type="ECO:0000313" key="2">
    <source>
        <dbReference type="Proteomes" id="UP000000775"/>
    </source>
</evidence>
<evidence type="ECO:0000313" key="1">
    <source>
        <dbReference type="EMBL" id="CAK00404.1"/>
    </source>
</evidence>
<name>Q17VC2_HELAH</name>